<dbReference type="EMBL" id="JW862405">
    <property type="protein sequence ID" value="AFO94922.1"/>
    <property type="molecule type" value="mRNA"/>
</dbReference>
<keyword evidence="3" id="KW-0597">Phosphoprotein</keyword>
<reference evidence="7" key="1">
    <citation type="journal article" date="2014" name="Nature">
        <title>Elephant shark genome provides unique insights into gnathostome evolution.</title>
        <authorList>
            <consortium name="International Elephant Shark Genome Sequencing Consortium"/>
            <person name="Venkatesh B."/>
            <person name="Lee A.P."/>
            <person name="Ravi V."/>
            <person name="Maurya A.K."/>
            <person name="Lian M.M."/>
            <person name="Swann J.B."/>
            <person name="Ohta Y."/>
            <person name="Flajnik M.F."/>
            <person name="Sutoh Y."/>
            <person name="Kasahara M."/>
            <person name="Hoon S."/>
            <person name="Gangu V."/>
            <person name="Roy S.W."/>
            <person name="Irimia M."/>
            <person name="Korzh V."/>
            <person name="Kondrychyn I."/>
            <person name="Lim Z.W."/>
            <person name="Tay B.H."/>
            <person name="Tohari S."/>
            <person name="Kong K.W."/>
            <person name="Ho S."/>
            <person name="Lorente-Galdos B."/>
            <person name="Quilez J."/>
            <person name="Marques-Bonet T."/>
            <person name="Raney B.J."/>
            <person name="Ingham P.W."/>
            <person name="Tay A."/>
            <person name="Hillier L.W."/>
            <person name="Minx P."/>
            <person name="Boehm T."/>
            <person name="Wilson R.K."/>
            <person name="Brenner S."/>
            <person name="Warren W.C."/>
        </authorList>
    </citation>
    <scope>NUCLEOTIDE SEQUENCE</scope>
    <source>
        <tissue evidence="7">Brain</tissue>
    </source>
</reference>
<keyword evidence="4" id="KW-0206">Cytoskeleton</keyword>
<dbReference type="SUPFAM" id="SSF57997">
    <property type="entry name" value="Tropomyosin"/>
    <property type="match status" value="2"/>
</dbReference>
<feature type="region of interest" description="Disordered" evidence="6">
    <location>
        <begin position="476"/>
        <end position="512"/>
    </location>
</feature>
<evidence type="ECO:0000256" key="5">
    <source>
        <dbReference type="SAM" id="Coils"/>
    </source>
</evidence>
<dbReference type="GO" id="GO:0005813">
    <property type="term" value="C:centrosome"/>
    <property type="evidence" value="ECO:0007669"/>
    <property type="project" value="UniProtKB-SubCell"/>
</dbReference>
<proteinExistence type="evidence at transcript level"/>
<comment type="subcellular location">
    <subcellularLocation>
        <location evidence="1">Cytoplasm</location>
        <location evidence="1">Cytoskeleton</location>
        <location evidence="1">Microtubule organizing center</location>
        <location evidence="1">Centrosome</location>
    </subcellularLocation>
</comment>
<feature type="region of interest" description="Disordered" evidence="6">
    <location>
        <begin position="97"/>
        <end position="127"/>
    </location>
</feature>
<dbReference type="AlphaFoldDB" id="V9KAW5"/>
<feature type="coiled-coil region" evidence="5">
    <location>
        <begin position="759"/>
        <end position="822"/>
    </location>
</feature>
<evidence type="ECO:0000256" key="6">
    <source>
        <dbReference type="SAM" id="MobiDB-lite"/>
    </source>
</evidence>
<dbReference type="PANTHER" id="PTHR18905:SF12">
    <property type="entry name" value="NINEIN-LIKE PROTEIN"/>
    <property type="match status" value="1"/>
</dbReference>
<feature type="coiled-coil region" evidence="5">
    <location>
        <begin position="185"/>
        <end position="344"/>
    </location>
</feature>
<accession>V9KAW5</accession>
<protein>
    <submittedName>
        <fullName evidence="7">Ninein-like protein</fullName>
    </submittedName>
</protein>
<dbReference type="PANTHER" id="PTHR18905">
    <property type="entry name" value="NINEIN"/>
    <property type="match status" value="1"/>
</dbReference>
<name>V9KAW5_CALMI</name>
<evidence type="ECO:0000256" key="1">
    <source>
        <dbReference type="ARBA" id="ARBA00004300"/>
    </source>
</evidence>
<evidence type="ECO:0000256" key="2">
    <source>
        <dbReference type="ARBA" id="ARBA00022490"/>
    </source>
</evidence>
<feature type="coiled-coil region" evidence="5">
    <location>
        <begin position="389"/>
        <end position="416"/>
    </location>
</feature>
<evidence type="ECO:0000256" key="4">
    <source>
        <dbReference type="ARBA" id="ARBA00023212"/>
    </source>
</evidence>
<keyword evidence="2" id="KW-0963">Cytoplasm</keyword>
<feature type="compositionally biased region" description="Basic and acidic residues" evidence="6">
    <location>
        <begin position="476"/>
        <end position="503"/>
    </location>
</feature>
<keyword evidence="5" id="KW-0175">Coiled coil</keyword>
<evidence type="ECO:0000256" key="3">
    <source>
        <dbReference type="ARBA" id="ARBA00022553"/>
    </source>
</evidence>
<dbReference type="GO" id="GO:0034454">
    <property type="term" value="P:microtubule anchoring at centrosome"/>
    <property type="evidence" value="ECO:0007669"/>
    <property type="project" value="TreeGrafter"/>
</dbReference>
<organism evidence="7">
    <name type="scientific">Callorhinchus milii</name>
    <name type="common">Ghost shark</name>
    <dbReference type="NCBI Taxonomy" id="7868"/>
    <lineage>
        <taxon>Eukaryota</taxon>
        <taxon>Metazoa</taxon>
        <taxon>Chordata</taxon>
        <taxon>Craniata</taxon>
        <taxon>Vertebrata</taxon>
        <taxon>Chondrichthyes</taxon>
        <taxon>Holocephali</taxon>
        <taxon>Chimaeriformes</taxon>
        <taxon>Callorhinchidae</taxon>
        <taxon>Callorhinchus</taxon>
    </lineage>
</organism>
<sequence>MAGSPRASPTLTSGSPDVSIEAEMAIEQLRDQHKQEVQDLKIQLETKVNYYEREVELMKRGFEKERRDIEQSFKIEISELEEQMERLQGLVSDLRNQQKEAEAKHQDIVSELQREREEERTNPKEELGKNHEKNLRMNTEELKMSLLRSGGLSNRSQADAETRLRLQELEKAFSLERTDMEEQFAKEISEREQKLVNEKEQLEKDLMNQHQQELNKLRKSMQDELNQRLSLLEAQRIANHDTVIQKYQSENTELMQIYQRESKELVNQHREEKRRWDSRIQAICTEAKKERLNLQEKMNQEQAEICNTFTKEKGEMETQYKEQIRRLHTEMESLKTQVKEMKMVCIAEEETHQKTRLDLQENERAPEEVRQEICTPLYMTDEDGSSVVMKEEEADRLALQQQRDEMEAKLRQVMENSIREKNLLEHEVVRLQCLGSELERRCEAEKKYRYESKMLAEENLSLKRKLERIHMEFQDLDRERSKQRKQMEQLKGEKDRAEEEAKGLENVNDQSKAEMAELRSRILHLSSENSQFSAKLETSQNAIQLLNNRLAEHSQQTEEPVVSAKLLQATSCQREQEQQSIWEEKMELMEKELGIMREKVLEQSSQASEAGALRAEKEDLERRCQTLTQHFQETKEKTKDLEAALEGAHSEADHLKSELTATQLDTLSLTQEMGSLRKALQEDRDKMSRMHILESELEAVRQECQTVQSTRVQLEAALVEIQEQLLDTKARLMLAKSQHVSQEQQLKEHISTAVSKDQLVQLQIKLSEEKERATQLQEQLDTQTQEANKLMFEQQVEYEQLLKRMEERMEQVEYKLKGVRIILREKMNQLKEQLTKNTKSDLLLKDLYLENSQLMKALQVTEHRQKSAEKNNFLLDEKIAALNKLIRKIAPMSLS</sequence>
<evidence type="ECO:0000313" key="7">
    <source>
        <dbReference type="EMBL" id="AFO94922.1"/>
    </source>
</evidence>
<feature type="coiled-coil region" evidence="5">
    <location>
        <begin position="690"/>
        <end position="731"/>
    </location>
</feature>